<organism evidence="4 5">
    <name type="scientific">Dysgonomonas termitidis</name>
    <dbReference type="NCBI Taxonomy" id="1516126"/>
    <lineage>
        <taxon>Bacteria</taxon>
        <taxon>Pseudomonadati</taxon>
        <taxon>Bacteroidota</taxon>
        <taxon>Bacteroidia</taxon>
        <taxon>Bacteroidales</taxon>
        <taxon>Dysgonomonadaceae</taxon>
        <taxon>Dysgonomonas</taxon>
    </lineage>
</organism>
<dbReference type="Pfam" id="PF17166">
    <property type="entry name" value="DUF5126"/>
    <property type="match status" value="1"/>
</dbReference>
<dbReference type="InterPro" id="IPR032527">
    <property type="entry name" value="DUF4959"/>
</dbReference>
<dbReference type="Gene3D" id="2.60.120.260">
    <property type="entry name" value="Galactose-binding domain-like"/>
    <property type="match status" value="1"/>
</dbReference>
<feature type="domain" description="DUF4959" evidence="1">
    <location>
        <begin position="19"/>
        <end position="122"/>
    </location>
</feature>
<proteinExistence type="predicted"/>
<dbReference type="Pfam" id="PF16323">
    <property type="entry name" value="DUF4959"/>
    <property type="match status" value="1"/>
</dbReference>
<dbReference type="RefSeq" id="WP_379997185.1">
    <property type="nucleotide sequence ID" value="NZ_JBHSGN010000078.1"/>
</dbReference>
<comment type="caution">
    <text evidence="4">The sequence shown here is derived from an EMBL/GenBank/DDBJ whole genome shotgun (WGS) entry which is preliminary data.</text>
</comment>
<gene>
    <name evidence="4" type="ORF">ACFO6W_13260</name>
</gene>
<dbReference type="InterPro" id="IPR033431">
    <property type="entry name" value="DUF5126"/>
</dbReference>
<name>A0ABV9KWR5_9BACT</name>
<evidence type="ECO:0000313" key="5">
    <source>
        <dbReference type="Proteomes" id="UP001596023"/>
    </source>
</evidence>
<dbReference type="InterPro" id="IPR032164">
    <property type="entry name" value="DUF5000"/>
</dbReference>
<sequence>MKIRSILIAIFATLFLWNCDNVKDWSDPTDSIPPGIVTNINVTNIHGGAIITYSLPSDDDLLAVKAVYTYSENGNKREIFSSANNNIIKLEGYPDTGEYTVFLYVLDKSKNESSPVEVKIKPLLPPVEQIKQSLNINPTFGGIYTLWENLQQDEISLTMYTKDDDGEYQFYDAYYSKTLVGKTTFRGLTDKPQEFRFQIRDKWGNLSQPLDTILTPLFEEEIVGRNQSGYIWQRWGYTDKTCLYRGDLAGNNTTAKRGFEQVHDGDTWNNSEWWHSNDNKLNDFVDWPEPNAYILPYYFTIDMTKKASYSRLRYWMRSRSPIFSANTFISLEVWATNSPKPLDQIGDGSKEQNLMYWTDWKELGGTGEWRNDWMKLADYDLVLPSGGTDPNFLTNEDHEFIKVGFEVELDPQYANTPFRYIRFVIRKNREANYHTQLSELKFWGSYQD</sequence>
<dbReference type="EMBL" id="JBHSGN010000078">
    <property type="protein sequence ID" value="MFC4674667.1"/>
    <property type="molecule type" value="Genomic_DNA"/>
</dbReference>
<evidence type="ECO:0000259" key="1">
    <source>
        <dbReference type="Pfam" id="PF16323"/>
    </source>
</evidence>
<reference evidence="5" key="1">
    <citation type="journal article" date="2019" name="Int. J. Syst. Evol. Microbiol.">
        <title>The Global Catalogue of Microorganisms (GCM) 10K type strain sequencing project: providing services to taxonomists for standard genome sequencing and annotation.</title>
        <authorList>
            <consortium name="The Broad Institute Genomics Platform"/>
            <consortium name="The Broad Institute Genome Sequencing Center for Infectious Disease"/>
            <person name="Wu L."/>
            <person name="Ma J."/>
        </authorList>
    </citation>
    <scope>NUCLEOTIDE SEQUENCE [LARGE SCALE GENOMIC DNA]</scope>
    <source>
        <strain evidence="5">CCUG 66188</strain>
    </source>
</reference>
<evidence type="ECO:0000259" key="3">
    <source>
        <dbReference type="Pfam" id="PF17166"/>
    </source>
</evidence>
<evidence type="ECO:0000259" key="2">
    <source>
        <dbReference type="Pfam" id="PF16391"/>
    </source>
</evidence>
<accession>A0ABV9KWR5</accession>
<protein>
    <submittedName>
        <fullName evidence="4">DUF5126 domain-containing protein</fullName>
    </submittedName>
</protein>
<feature type="domain" description="DUF5000" evidence="2">
    <location>
        <begin position="289"/>
        <end position="444"/>
    </location>
</feature>
<dbReference type="Pfam" id="PF16391">
    <property type="entry name" value="DUF5000"/>
    <property type="match status" value="1"/>
</dbReference>
<keyword evidence="5" id="KW-1185">Reference proteome</keyword>
<dbReference type="Proteomes" id="UP001596023">
    <property type="component" value="Unassembled WGS sequence"/>
</dbReference>
<evidence type="ECO:0000313" key="4">
    <source>
        <dbReference type="EMBL" id="MFC4674667.1"/>
    </source>
</evidence>
<feature type="domain" description="DUF5126" evidence="3">
    <location>
        <begin position="125"/>
        <end position="222"/>
    </location>
</feature>